<dbReference type="EMBL" id="OX465080">
    <property type="protein sequence ID" value="CAI9282187.1"/>
    <property type="molecule type" value="Genomic_DNA"/>
</dbReference>
<dbReference type="AlphaFoldDB" id="A0AA35YYI5"/>
<dbReference type="Proteomes" id="UP001177003">
    <property type="component" value="Chromosome 4"/>
</dbReference>
<keyword evidence="2" id="KW-1185">Reference proteome</keyword>
<organism evidence="1 2">
    <name type="scientific">Lactuca saligna</name>
    <name type="common">Willowleaf lettuce</name>
    <dbReference type="NCBI Taxonomy" id="75948"/>
    <lineage>
        <taxon>Eukaryota</taxon>
        <taxon>Viridiplantae</taxon>
        <taxon>Streptophyta</taxon>
        <taxon>Embryophyta</taxon>
        <taxon>Tracheophyta</taxon>
        <taxon>Spermatophyta</taxon>
        <taxon>Magnoliopsida</taxon>
        <taxon>eudicotyledons</taxon>
        <taxon>Gunneridae</taxon>
        <taxon>Pentapetalae</taxon>
        <taxon>asterids</taxon>
        <taxon>campanulids</taxon>
        <taxon>Asterales</taxon>
        <taxon>Asteraceae</taxon>
        <taxon>Cichorioideae</taxon>
        <taxon>Cichorieae</taxon>
        <taxon>Lactucinae</taxon>
        <taxon>Lactuca</taxon>
    </lineage>
</organism>
<accession>A0AA35YYI5</accession>
<protein>
    <submittedName>
        <fullName evidence="1">Uncharacterized protein</fullName>
    </submittedName>
</protein>
<evidence type="ECO:0000313" key="1">
    <source>
        <dbReference type="EMBL" id="CAI9282187.1"/>
    </source>
</evidence>
<reference evidence="1" key="1">
    <citation type="submission" date="2023-04" db="EMBL/GenBank/DDBJ databases">
        <authorList>
            <person name="Vijverberg K."/>
            <person name="Xiong W."/>
            <person name="Schranz E."/>
        </authorList>
    </citation>
    <scope>NUCLEOTIDE SEQUENCE</scope>
</reference>
<proteinExistence type="predicted"/>
<sequence>MTTMNDPQENMDWSRLKKREFRLVREVRVLLFSKQPLQSISKTKGNAYMLNLLQKRQKEDIKWKSKGRGKLFEFIKKPKKSYDIENADFNQLDFPLNHLMFTFSQFILVENFKDKEEYKCLKIRFHAVLDFPLMNINDLITISIILCDVDDSQTDEDKQKDFVIRYGHIKVFNLAVIDIDLAMEINKTSNVLKSLLKVRKDLDK</sequence>
<name>A0AA35YYI5_LACSI</name>
<gene>
    <name evidence="1" type="ORF">LSALG_LOCUS21837</name>
</gene>
<evidence type="ECO:0000313" key="2">
    <source>
        <dbReference type="Proteomes" id="UP001177003"/>
    </source>
</evidence>